<sequence>MPLVPYPDTLNLAQQSVEIPGSKKEGSSGVWKNGTWDKSILTAPDQPQTLFELFEQSVARHPDRALFLRRNIITPATSPQGSPVYGTTLIPTSYATIQARRNAVGSALLALERSGRLRSPKVGASSTSPPEITHPGIPHYGNNNRAKNGARRGWAVGVWSKNREEWQVVDMACHAYGLVGVSLYETLGPDVAQYITNHCPLPIIFAASNHVASLLKIAPKCPTLRIVVSMDPLGPSERELLSQWAASVDVELLDMSDLEKWGQEEGVKCEPGPVKGVAGDAELDKERVLTISYTSGTTGDPKGVVLTNRNLTTACISNALGATAELANMEWRLLSYLPLSHIYERFLHLLVIHGDGTIGLCTGDSTKILEDAQIIKPHFMPGVPRIYNRIHAAVKTQMNAGGLKGALLTRAVNTKLANWRETGEVKHAVYDALVFRKIRNLLGGEVMYMSSGAAPLSADVHELLKVCFSCDVIQGFGMTETVGTCTKGIAWDTKAVGTCGQIQPCNEIKLVDVPEMGYTSKDKPNPRGELCIRGSNITPGYLHDPVNTAKTIDPEGWMHTGDVGEIDSEGRLKIVDRIKNVVKLSQGEYVALEKLEGMYALDPLFATLMVHGDSTRSSLVAVGVVDPVQGAKLVSSVLGRSIKETDIAALEEAVQDKRVRKVVVNNLAKVAKKNKLNGFEMIKGVHLTLAPFTDDIVTPTLKVKRNLAAKKYKREIDATYEECESPAKL</sequence>
<gene>
    <name evidence="5" type="ORF">DB88DRAFT_479725</name>
</gene>
<keyword evidence="2" id="KW-0067">ATP-binding</keyword>
<dbReference type="SUPFAM" id="SSF56801">
    <property type="entry name" value="Acetyl-CoA synthetase-like"/>
    <property type="match status" value="1"/>
</dbReference>
<dbReference type="PANTHER" id="PTHR43272:SF33">
    <property type="entry name" value="AMP-BINDING DOMAIN-CONTAINING PROTEIN-RELATED"/>
    <property type="match status" value="1"/>
</dbReference>
<evidence type="ECO:0000313" key="6">
    <source>
        <dbReference type="Proteomes" id="UP001182556"/>
    </source>
</evidence>
<dbReference type="PANTHER" id="PTHR43272">
    <property type="entry name" value="LONG-CHAIN-FATTY-ACID--COA LIGASE"/>
    <property type="match status" value="1"/>
</dbReference>
<protein>
    <recommendedName>
        <fullName evidence="4">AMP-dependent synthetase/ligase domain-containing protein</fullName>
    </recommendedName>
</protein>
<dbReference type="InterPro" id="IPR000873">
    <property type="entry name" value="AMP-dep_synth/lig_dom"/>
</dbReference>
<organism evidence="5 6">
    <name type="scientific">Papiliotrema laurentii</name>
    <name type="common">Cryptococcus laurentii</name>
    <dbReference type="NCBI Taxonomy" id="5418"/>
    <lineage>
        <taxon>Eukaryota</taxon>
        <taxon>Fungi</taxon>
        <taxon>Dikarya</taxon>
        <taxon>Basidiomycota</taxon>
        <taxon>Agaricomycotina</taxon>
        <taxon>Tremellomycetes</taxon>
        <taxon>Tremellales</taxon>
        <taxon>Rhynchogastremaceae</taxon>
        <taxon>Papiliotrema</taxon>
    </lineage>
</organism>
<evidence type="ECO:0000256" key="2">
    <source>
        <dbReference type="ARBA" id="ARBA00022840"/>
    </source>
</evidence>
<evidence type="ECO:0000256" key="1">
    <source>
        <dbReference type="ARBA" id="ARBA00022741"/>
    </source>
</evidence>
<keyword evidence="6" id="KW-1185">Reference proteome</keyword>
<feature type="domain" description="AMP-dependent synthetase/ligase" evidence="4">
    <location>
        <begin position="148"/>
        <end position="542"/>
    </location>
</feature>
<dbReference type="GO" id="GO:0005524">
    <property type="term" value="F:ATP binding"/>
    <property type="evidence" value="ECO:0007669"/>
    <property type="project" value="UniProtKB-KW"/>
</dbReference>
<comment type="caution">
    <text evidence="5">The sequence shown here is derived from an EMBL/GenBank/DDBJ whole genome shotgun (WGS) entry which is preliminary data.</text>
</comment>
<dbReference type="GO" id="GO:0016020">
    <property type="term" value="C:membrane"/>
    <property type="evidence" value="ECO:0007669"/>
    <property type="project" value="TreeGrafter"/>
</dbReference>
<dbReference type="InterPro" id="IPR020845">
    <property type="entry name" value="AMP-binding_CS"/>
</dbReference>
<dbReference type="PROSITE" id="PS00455">
    <property type="entry name" value="AMP_BINDING"/>
    <property type="match status" value="1"/>
</dbReference>
<evidence type="ECO:0000259" key="4">
    <source>
        <dbReference type="Pfam" id="PF00501"/>
    </source>
</evidence>
<dbReference type="AlphaFoldDB" id="A0AAD9FX82"/>
<dbReference type="GO" id="GO:0005783">
    <property type="term" value="C:endoplasmic reticulum"/>
    <property type="evidence" value="ECO:0007669"/>
    <property type="project" value="TreeGrafter"/>
</dbReference>
<name>A0AAD9FX82_PAPLA</name>
<keyword evidence="1" id="KW-0547">Nucleotide-binding</keyword>
<dbReference type="Pfam" id="PF00501">
    <property type="entry name" value="AMP-binding"/>
    <property type="match status" value="1"/>
</dbReference>
<dbReference type="Proteomes" id="UP001182556">
    <property type="component" value="Unassembled WGS sequence"/>
</dbReference>
<dbReference type="EMBL" id="JAODAN010000001">
    <property type="protein sequence ID" value="KAK1927903.1"/>
    <property type="molecule type" value="Genomic_DNA"/>
</dbReference>
<proteinExistence type="predicted"/>
<evidence type="ECO:0000256" key="3">
    <source>
        <dbReference type="SAM" id="MobiDB-lite"/>
    </source>
</evidence>
<reference evidence="5" key="1">
    <citation type="submission" date="2023-02" db="EMBL/GenBank/DDBJ databases">
        <title>Identification and recombinant expression of a fungal hydrolase from Papiliotrema laurentii that hydrolyzes apple cutin and clears colloidal polyester polyurethane.</title>
        <authorList>
            <consortium name="DOE Joint Genome Institute"/>
            <person name="Roman V.A."/>
            <person name="Bojanowski C."/>
            <person name="Crable B.R."/>
            <person name="Wagner D.N."/>
            <person name="Hung C.S."/>
            <person name="Nadeau L.J."/>
            <person name="Schratz L."/>
            <person name="Haridas S."/>
            <person name="Pangilinan J."/>
            <person name="Lipzen A."/>
            <person name="Na H."/>
            <person name="Yan M."/>
            <person name="Ng V."/>
            <person name="Grigoriev I.V."/>
            <person name="Spatafora J.W."/>
            <person name="Barlow D."/>
            <person name="Biffinger J."/>
            <person name="Kelley-Loughnane N."/>
            <person name="Varaljay V.A."/>
            <person name="Crookes-Goodson W.J."/>
        </authorList>
    </citation>
    <scope>NUCLEOTIDE SEQUENCE</scope>
    <source>
        <strain evidence="5">5307AH</strain>
    </source>
</reference>
<accession>A0AAD9FX82</accession>
<dbReference type="InterPro" id="IPR042099">
    <property type="entry name" value="ANL_N_sf"/>
</dbReference>
<dbReference type="GO" id="GO:0004467">
    <property type="term" value="F:long-chain fatty acid-CoA ligase activity"/>
    <property type="evidence" value="ECO:0007669"/>
    <property type="project" value="TreeGrafter"/>
</dbReference>
<dbReference type="Gene3D" id="3.40.50.12780">
    <property type="entry name" value="N-terminal domain of ligase-like"/>
    <property type="match status" value="1"/>
</dbReference>
<feature type="region of interest" description="Disordered" evidence="3">
    <location>
        <begin position="119"/>
        <end position="144"/>
    </location>
</feature>
<evidence type="ECO:0000313" key="5">
    <source>
        <dbReference type="EMBL" id="KAK1927903.1"/>
    </source>
</evidence>